<evidence type="ECO:0000313" key="24">
    <source>
        <dbReference type="Proteomes" id="UP000183090"/>
    </source>
</evidence>
<organism evidence="22 24">
    <name type="scientific">Salinicoccus halodurans</name>
    <dbReference type="NCBI Taxonomy" id="407035"/>
    <lineage>
        <taxon>Bacteria</taxon>
        <taxon>Bacillati</taxon>
        <taxon>Bacillota</taxon>
        <taxon>Bacilli</taxon>
        <taxon>Bacillales</taxon>
        <taxon>Staphylococcaceae</taxon>
        <taxon>Salinicoccus</taxon>
    </lineage>
</organism>
<dbReference type="Pfam" id="PF02926">
    <property type="entry name" value="THUMP"/>
    <property type="match status" value="1"/>
</dbReference>
<evidence type="ECO:0000256" key="18">
    <source>
        <dbReference type="ARBA" id="ARBA00080570"/>
    </source>
</evidence>
<evidence type="ECO:0000256" key="7">
    <source>
        <dbReference type="ARBA" id="ARBA00022840"/>
    </source>
</evidence>
<dbReference type="PANTHER" id="PTHR43209">
    <property type="entry name" value="TRNA SULFURTRANSFERASE"/>
    <property type="match status" value="1"/>
</dbReference>
<evidence type="ECO:0000256" key="10">
    <source>
        <dbReference type="ARBA" id="ARBA00050570"/>
    </source>
</evidence>
<evidence type="ECO:0000313" key="23">
    <source>
        <dbReference type="Proteomes" id="UP000034029"/>
    </source>
</evidence>
<feature type="binding site" evidence="19">
    <location>
        <position position="286"/>
    </location>
    <ligand>
        <name>ATP</name>
        <dbReference type="ChEBI" id="CHEBI:30616"/>
    </ligand>
</feature>
<proteinExistence type="inferred from homology"/>
<keyword evidence="7 19" id="KW-0067">ATP-binding</keyword>
<dbReference type="Proteomes" id="UP000034029">
    <property type="component" value="Chromosome"/>
</dbReference>
<reference evidence="23" key="2">
    <citation type="submission" date="2015-04" db="EMBL/GenBank/DDBJ databases">
        <title>Complete genome sequence of Salinicoccus halodurans strain H3B36, isolated from the Qaidam basin of China.</title>
        <authorList>
            <person name="Ma Y."/>
            <person name="Jiang K."/>
            <person name="Xue Y."/>
        </authorList>
    </citation>
    <scope>NUCLEOTIDE SEQUENCE [LARGE SCALE GENOMIC DNA]</scope>
    <source>
        <strain evidence="23">H3B36</strain>
    </source>
</reference>
<evidence type="ECO:0000256" key="3">
    <source>
        <dbReference type="ARBA" id="ARBA00022490"/>
    </source>
</evidence>
<reference evidence="22 24" key="3">
    <citation type="submission" date="2016-10" db="EMBL/GenBank/DDBJ databases">
        <authorList>
            <person name="Varghese N."/>
            <person name="Submissions S."/>
        </authorList>
    </citation>
    <scope>NUCLEOTIDE SEQUENCE [LARGE SCALE GENOMIC DNA]</scope>
    <source>
        <strain evidence="22 24">CGMCC 1.6501</strain>
    </source>
</reference>
<evidence type="ECO:0000256" key="15">
    <source>
        <dbReference type="ARBA" id="ARBA00071867"/>
    </source>
</evidence>
<comment type="catalytic activity">
    <reaction evidence="11 19">
        <text>[ThiS sulfur-carrier protein]-C-terminal Gly-Gly-AMP + S-sulfanyl-L-cysteinyl-[cysteine desulfurase] + AH2 = [ThiS sulfur-carrier protein]-C-terminal-Gly-aminoethanethioate + L-cysteinyl-[cysteine desulfurase] + A + AMP + 2 H(+)</text>
        <dbReference type="Rhea" id="RHEA:43340"/>
        <dbReference type="Rhea" id="RHEA-COMP:12157"/>
        <dbReference type="Rhea" id="RHEA-COMP:12158"/>
        <dbReference type="Rhea" id="RHEA-COMP:12910"/>
        <dbReference type="Rhea" id="RHEA-COMP:19908"/>
        <dbReference type="ChEBI" id="CHEBI:13193"/>
        <dbReference type="ChEBI" id="CHEBI:15378"/>
        <dbReference type="ChEBI" id="CHEBI:17499"/>
        <dbReference type="ChEBI" id="CHEBI:29950"/>
        <dbReference type="ChEBI" id="CHEBI:61963"/>
        <dbReference type="ChEBI" id="CHEBI:90618"/>
        <dbReference type="ChEBI" id="CHEBI:232372"/>
        <dbReference type="ChEBI" id="CHEBI:456215"/>
    </reaction>
</comment>
<dbReference type="GO" id="GO:0004810">
    <property type="term" value="F:CCA tRNA nucleotidyltransferase activity"/>
    <property type="evidence" value="ECO:0007669"/>
    <property type="project" value="InterPro"/>
</dbReference>
<dbReference type="InterPro" id="IPR004114">
    <property type="entry name" value="THUMP_dom"/>
</dbReference>
<evidence type="ECO:0000256" key="12">
    <source>
        <dbReference type="ARBA" id="ARBA00058382"/>
    </source>
</evidence>
<dbReference type="EC" id="2.8.1.4" evidence="14 19"/>
<dbReference type="InterPro" id="IPR020536">
    <property type="entry name" value="ThiI_AANH"/>
</dbReference>
<dbReference type="OrthoDB" id="9773948at2"/>
<evidence type="ECO:0000256" key="8">
    <source>
        <dbReference type="ARBA" id="ARBA00022884"/>
    </source>
</evidence>
<protein>
    <recommendedName>
        <fullName evidence="15 19">Probable tRNA sulfurtransferase</fullName>
        <ecNumber evidence="14 19">2.8.1.4</ecNumber>
    </recommendedName>
    <alternativeName>
        <fullName evidence="16 19">Sulfur carrier protein ThiS sulfurtransferase</fullName>
    </alternativeName>
    <alternativeName>
        <fullName evidence="17 19">Thiamine biosynthesis protein ThiI</fullName>
    </alternativeName>
    <alternativeName>
        <fullName evidence="18 19">tRNA 4-thiouridine synthase</fullName>
    </alternativeName>
</protein>
<dbReference type="Pfam" id="PF22025">
    <property type="entry name" value="ThiI_fer"/>
    <property type="match status" value="1"/>
</dbReference>
<dbReference type="GO" id="GO:0009229">
    <property type="term" value="P:thiamine diphosphate biosynthetic process"/>
    <property type="evidence" value="ECO:0007669"/>
    <property type="project" value="UniProtKB-UniRule"/>
</dbReference>
<dbReference type="GO" id="GO:0005524">
    <property type="term" value="F:ATP binding"/>
    <property type="evidence" value="ECO:0007669"/>
    <property type="project" value="UniProtKB-UniRule"/>
</dbReference>
<evidence type="ECO:0000256" key="17">
    <source>
        <dbReference type="ARBA" id="ARBA00077849"/>
    </source>
</evidence>
<comment type="pathway">
    <text evidence="2 19">Cofactor biosynthesis; thiamine diphosphate biosynthesis.</text>
</comment>
<dbReference type="EMBL" id="FOTB01000006">
    <property type="protein sequence ID" value="SFK93668.1"/>
    <property type="molecule type" value="Genomic_DNA"/>
</dbReference>
<dbReference type="PROSITE" id="PS51165">
    <property type="entry name" value="THUMP"/>
    <property type="match status" value="1"/>
</dbReference>
<dbReference type="Proteomes" id="UP000183090">
    <property type="component" value="Unassembled WGS sequence"/>
</dbReference>
<gene>
    <name evidence="19" type="primary">thiI</name>
    <name evidence="21" type="ORF">AAT16_08455</name>
    <name evidence="22" type="ORF">SAMN05216235_2586</name>
</gene>
<dbReference type="FunFam" id="3.40.50.620:FF:000053">
    <property type="entry name" value="Probable tRNA sulfurtransferase"/>
    <property type="match status" value="1"/>
</dbReference>
<dbReference type="GO" id="GO:0052837">
    <property type="term" value="P:thiazole biosynthetic process"/>
    <property type="evidence" value="ECO:0007669"/>
    <property type="project" value="TreeGrafter"/>
</dbReference>
<evidence type="ECO:0000259" key="20">
    <source>
        <dbReference type="PROSITE" id="PS51165"/>
    </source>
</evidence>
<dbReference type="InterPro" id="IPR049961">
    <property type="entry name" value="ThiI_N"/>
</dbReference>
<dbReference type="SUPFAM" id="SSF143437">
    <property type="entry name" value="THUMP domain-like"/>
    <property type="match status" value="1"/>
</dbReference>
<keyword evidence="9 19" id="KW-0784">Thiamine biosynthesis</keyword>
<dbReference type="HAMAP" id="MF_00021">
    <property type="entry name" value="ThiI"/>
    <property type="match status" value="1"/>
</dbReference>
<dbReference type="SUPFAM" id="SSF52402">
    <property type="entry name" value="Adenine nucleotide alpha hydrolases-like"/>
    <property type="match status" value="1"/>
</dbReference>
<evidence type="ECO:0000256" key="16">
    <source>
        <dbReference type="ARBA" id="ARBA00075337"/>
    </source>
</evidence>
<evidence type="ECO:0000256" key="11">
    <source>
        <dbReference type="ARBA" id="ARBA00052330"/>
    </source>
</evidence>
<dbReference type="RefSeq" id="WP_046790443.1">
    <property type="nucleotide sequence ID" value="NZ_CP011366.1"/>
</dbReference>
<dbReference type="AlphaFoldDB" id="A0A0F7HMD2"/>
<comment type="catalytic activity">
    <reaction evidence="10 19">
        <text>[ThiI sulfur-carrier protein]-S-sulfanyl-L-cysteine + a uridine in tRNA + 2 reduced [2Fe-2S]-[ferredoxin] + ATP + H(+) = [ThiI sulfur-carrier protein]-L-cysteine + a 4-thiouridine in tRNA + 2 oxidized [2Fe-2S]-[ferredoxin] + AMP + diphosphate</text>
        <dbReference type="Rhea" id="RHEA:24176"/>
        <dbReference type="Rhea" id="RHEA-COMP:10000"/>
        <dbReference type="Rhea" id="RHEA-COMP:10001"/>
        <dbReference type="Rhea" id="RHEA-COMP:13337"/>
        <dbReference type="Rhea" id="RHEA-COMP:13338"/>
        <dbReference type="Rhea" id="RHEA-COMP:13339"/>
        <dbReference type="Rhea" id="RHEA-COMP:13340"/>
        <dbReference type="ChEBI" id="CHEBI:15378"/>
        <dbReference type="ChEBI" id="CHEBI:29950"/>
        <dbReference type="ChEBI" id="CHEBI:30616"/>
        <dbReference type="ChEBI" id="CHEBI:33019"/>
        <dbReference type="ChEBI" id="CHEBI:33737"/>
        <dbReference type="ChEBI" id="CHEBI:33738"/>
        <dbReference type="ChEBI" id="CHEBI:61963"/>
        <dbReference type="ChEBI" id="CHEBI:65315"/>
        <dbReference type="ChEBI" id="CHEBI:136798"/>
        <dbReference type="ChEBI" id="CHEBI:456215"/>
        <dbReference type="EC" id="2.8.1.4"/>
    </reaction>
</comment>
<dbReference type="GO" id="GO:0002937">
    <property type="term" value="P:tRNA 4-thiouridine biosynthesis"/>
    <property type="evidence" value="ECO:0007669"/>
    <property type="project" value="TreeGrafter"/>
</dbReference>
<dbReference type="NCBIfam" id="TIGR00342">
    <property type="entry name" value="tRNA uracil 4-sulfurtransferase ThiI"/>
    <property type="match status" value="1"/>
</dbReference>
<keyword evidence="23" id="KW-1185">Reference proteome</keyword>
<evidence type="ECO:0000256" key="5">
    <source>
        <dbReference type="ARBA" id="ARBA00022679"/>
    </source>
</evidence>
<dbReference type="InterPro" id="IPR050102">
    <property type="entry name" value="tRNA_sulfurtransferase_ThiI"/>
</dbReference>
<feature type="domain" description="THUMP" evidence="20">
    <location>
        <begin position="59"/>
        <end position="163"/>
    </location>
</feature>
<feature type="binding site" evidence="19">
    <location>
        <position position="264"/>
    </location>
    <ligand>
        <name>ATP</name>
        <dbReference type="ChEBI" id="CHEBI:30616"/>
    </ligand>
</feature>
<dbReference type="GO" id="GO:0000049">
    <property type="term" value="F:tRNA binding"/>
    <property type="evidence" value="ECO:0007669"/>
    <property type="project" value="UniProtKB-UniRule"/>
</dbReference>
<dbReference type="CDD" id="cd11716">
    <property type="entry name" value="THUMP_ThiI"/>
    <property type="match status" value="1"/>
</dbReference>
<keyword evidence="8 19" id="KW-0694">RNA-binding</keyword>
<evidence type="ECO:0000256" key="14">
    <source>
        <dbReference type="ARBA" id="ARBA00066827"/>
    </source>
</evidence>
<dbReference type="CDD" id="cd01712">
    <property type="entry name" value="PPase_ThiI"/>
    <property type="match status" value="1"/>
</dbReference>
<dbReference type="InterPro" id="IPR049962">
    <property type="entry name" value="THUMP_ThiI"/>
</dbReference>
<feature type="binding site" evidence="19">
    <location>
        <position position="295"/>
    </location>
    <ligand>
        <name>ATP</name>
        <dbReference type="ChEBI" id="CHEBI:30616"/>
    </ligand>
</feature>
<dbReference type="GO" id="GO:0009228">
    <property type="term" value="P:thiamine biosynthetic process"/>
    <property type="evidence" value="ECO:0007669"/>
    <property type="project" value="UniProtKB-KW"/>
</dbReference>
<dbReference type="KEGG" id="shv:AAT16_08455"/>
<evidence type="ECO:0000256" key="6">
    <source>
        <dbReference type="ARBA" id="ARBA00022741"/>
    </source>
</evidence>
<reference evidence="21 23" key="1">
    <citation type="journal article" date="2015" name="Int. J. Syst. Evol. Microbiol.">
        <title>Complete genome sequence of Salinicoccus halodurans H3B36, isolated from the Qaidam Basin in China.</title>
        <authorList>
            <person name="Jiang K."/>
            <person name="Xue Y."/>
            <person name="Ma Y."/>
        </authorList>
    </citation>
    <scope>NUCLEOTIDE SEQUENCE [LARGE SCALE GENOMIC DNA]</scope>
    <source>
        <strain evidence="21 23">H3B36</strain>
    </source>
</reference>
<comment type="similarity">
    <text evidence="13 19">Belongs to the ThiI family.</text>
</comment>
<dbReference type="InterPro" id="IPR014729">
    <property type="entry name" value="Rossmann-like_a/b/a_fold"/>
</dbReference>
<keyword evidence="3 19" id="KW-0963">Cytoplasm</keyword>
<dbReference type="InterPro" id="IPR054173">
    <property type="entry name" value="ThiI_fer"/>
</dbReference>
<evidence type="ECO:0000256" key="19">
    <source>
        <dbReference type="HAMAP-Rule" id="MF_00021"/>
    </source>
</evidence>
<dbReference type="GO" id="GO:0140741">
    <property type="term" value="F:tRNA-uracil-4 sulfurtransferase activity"/>
    <property type="evidence" value="ECO:0007669"/>
    <property type="project" value="UniProtKB-EC"/>
</dbReference>
<dbReference type="SMART" id="SM00981">
    <property type="entry name" value="THUMP"/>
    <property type="match status" value="1"/>
</dbReference>
<comment type="function">
    <text evidence="12 19">Catalyzes the ATP-dependent transfer of a sulfur to tRNA to produce 4-thiouridine in position 8 of tRNAs, which functions as a near-UV photosensor. Also catalyzes the transfer of sulfur to the sulfur carrier protein ThiS, forming ThiS-thiocarboxylate. This is a step in the synthesis of thiazole, in the thiamine biosynthesis pathway. The sulfur is donated as persulfide by IscS.</text>
</comment>
<dbReference type="Pfam" id="PF02568">
    <property type="entry name" value="ThiI"/>
    <property type="match status" value="1"/>
</dbReference>
<dbReference type="Gene3D" id="3.30.2130.30">
    <property type="match status" value="1"/>
</dbReference>
<dbReference type="Gene3D" id="3.40.50.620">
    <property type="entry name" value="HUPs"/>
    <property type="match status" value="1"/>
</dbReference>
<dbReference type="InterPro" id="IPR003720">
    <property type="entry name" value="tRNA_STrfase"/>
</dbReference>
<evidence type="ECO:0000256" key="4">
    <source>
        <dbReference type="ARBA" id="ARBA00022555"/>
    </source>
</evidence>
<name>A0A0F7HMD2_9STAP</name>
<evidence type="ECO:0000256" key="13">
    <source>
        <dbReference type="ARBA" id="ARBA00061472"/>
    </source>
</evidence>
<evidence type="ECO:0000313" key="22">
    <source>
        <dbReference type="EMBL" id="SFK93668.1"/>
    </source>
</evidence>
<dbReference type="PANTHER" id="PTHR43209:SF1">
    <property type="entry name" value="TRNA SULFURTRANSFERASE"/>
    <property type="match status" value="1"/>
</dbReference>
<feature type="binding site" evidence="19">
    <location>
        <begin position="206"/>
        <end position="207"/>
    </location>
    <ligand>
        <name>ATP</name>
        <dbReference type="ChEBI" id="CHEBI:30616"/>
    </ligand>
</feature>
<keyword evidence="5 19" id="KW-0808">Transferase</keyword>
<evidence type="ECO:0000256" key="2">
    <source>
        <dbReference type="ARBA" id="ARBA00004948"/>
    </source>
</evidence>
<feature type="binding site" evidence="19">
    <location>
        <begin position="181"/>
        <end position="182"/>
    </location>
    <ligand>
        <name>ATP</name>
        <dbReference type="ChEBI" id="CHEBI:30616"/>
    </ligand>
</feature>
<sequence length="399" mass="45053">MKYDHILVRYGELTLKTKNRKMFVNAIRKTMIRTLEGFDVKVKANRDRAYIELFDADPYEVMDALKHVTGILSVSPVVKMDRTEDAMKETALNFAGGFKGGSTFKIEVKRADKEFHLKTFDIQDMLGGLLLRNTENIEVDVRNPDYKVMVEVRLDGIYMYHDVIKCVGGLPAGTGGKALLMLSGGIDSPVAGFEIMKKGVELEAIHFHSPPYTSLQATEKVKRLVDIMSERTGVDIKLHIVPFTELQTTLYDKIPDNMSMTSTRRIMLRIAEKLAWKVDAEAIVNGENLGQVASQTLTSMHAINAVTNYPVLRPLLTLEKNDIVRMAKEYDTYETSIMPFEDCCTIFKPKAPKTKPALDKVLKFESNVDFESMIEKALENIEVYETDAKESENAFDALL</sequence>
<evidence type="ECO:0000313" key="21">
    <source>
        <dbReference type="EMBL" id="AKG74261.1"/>
    </source>
</evidence>
<accession>A0A0F7HMD2</accession>
<keyword evidence="4 19" id="KW-0820">tRNA-binding</keyword>
<comment type="subcellular location">
    <subcellularLocation>
        <location evidence="1 19">Cytoplasm</location>
    </subcellularLocation>
</comment>
<evidence type="ECO:0000256" key="9">
    <source>
        <dbReference type="ARBA" id="ARBA00022977"/>
    </source>
</evidence>
<dbReference type="GO" id="GO:0005829">
    <property type="term" value="C:cytosol"/>
    <property type="evidence" value="ECO:0007669"/>
    <property type="project" value="TreeGrafter"/>
</dbReference>
<keyword evidence="6 19" id="KW-0547">Nucleotide-binding</keyword>
<evidence type="ECO:0000256" key="1">
    <source>
        <dbReference type="ARBA" id="ARBA00004496"/>
    </source>
</evidence>
<dbReference type="EMBL" id="CP011366">
    <property type="protein sequence ID" value="AKG74261.1"/>
    <property type="molecule type" value="Genomic_DNA"/>
</dbReference>